<keyword evidence="3" id="KW-1185">Reference proteome</keyword>
<dbReference type="EMBL" id="JANRMI010000004">
    <property type="protein sequence ID" value="MDG0817629.1"/>
    <property type="molecule type" value="Genomic_DNA"/>
</dbReference>
<accession>A0ABT6DM01</accession>
<organism evidence="2 3">
    <name type="scientific">Bdellovibrio svalbardensis</name>
    <dbReference type="NCBI Taxonomy" id="2972972"/>
    <lineage>
        <taxon>Bacteria</taxon>
        <taxon>Pseudomonadati</taxon>
        <taxon>Bdellovibrionota</taxon>
        <taxon>Bdellovibrionia</taxon>
        <taxon>Bdellovibrionales</taxon>
        <taxon>Pseudobdellovibrionaceae</taxon>
        <taxon>Bdellovibrio</taxon>
    </lineage>
</organism>
<protein>
    <submittedName>
        <fullName evidence="2">Uncharacterized protein</fullName>
    </submittedName>
</protein>
<name>A0ABT6DM01_9BACT</name>
<proteinExistence type="predicted"/>
<gene>
    <name evidence="2" type="ORF">NWE73_14710</name>
</gene>
<feature type="chain" id="PRO_5046076238" evidence="1">
    <location>
        <begin position="24"/>
        <end position="116"/>
    </location>
</feature>
<evidence type="ECO:0000256" key="1">
    <source>
        <dbReference type="SAM" id="SignalP"/>
    </source>
</evidence>
<sequence>MIMNLSVLASFLWAILLTSSAQAAALNKQEILQVQSCSEPELQPLGVHQQVVVRLKYITCDTQNNPTFNSKENELELSQLNQDSNTVALVKALCQVLESQLRAQAIDIENSYCMKE</sequence>
<dbReference type="RefSeq" id="WP_277579101.1">
    <property type="nucleotide sequence ID" value="NZ_JANRMI010000004.1"/>
</dbReference>
<evidence type="ECO:0000313" key="2">
    <source>
        <dbReference type="EMBL" id="MDG0817629.1"/>
    </source>
</evidence>
<reference evidence="2" key="1">
    <citation type="submission" date="2022-08" db="EMBL/GenBank/DDBJ databases">
        <title>Novel Bdellovibrio Species Isolated from Svalbard: Designation Bdellovibrio svalbardensis.</title>
        <authorList>
            <person name="Mitchell R.J."/>
            <person name="Choi S.Y."/>
        </authorList>
    </citation>
    <scope>NUCLEOTIDE SEQUENCE</scope>
    <source>
        <strain evidence="2">PAP01</strain>
    </source>
</reference>
<keyword evidence="1" id="KW-0732">Signal</keyword>
<comment type="caution">
    <text evidence="2">The sequence shown here is derived from an EMBL/GenBank/DDBJ whole genome shotgun (WGS) entry which is preliminary data.</text>
</comment>
<dbReference type="Proteomes" id="UP001152321">
    <property type="component" value="Unassembled WGS sequence"/>
</dbReference>
<evidence type="ECO:0000313" key="3">
    <source>
        <dbReference type="Proteomes" id="UP001152321"/>
    </source>
</evidence>
<feature type="signal peptide" evidence="1">
    <location>
        <begin position="1"/>
        <end position="23"/>
    </location>
</feature>